<sequence>MKKTTATVALAAAVGFSALATTPAMAAPIVFSNCSEAAAYGVYNIPAGSPGYGAHLDRDSDGIGCEDSTVVYDETLVPGYETPVAEQPEVPVAQQPTDAGTTPFKNCTEARNAGYTNIPSTSPFYGPHLDRDKDGFGCDAGGADEVDDVTPEVGDGVTGDWGQQNWEQGNWDQQWPAADQQVAQMPVGGADTGVAQESSNGAGALALGGGLALIAAAGAVFGIRRARA</sequence>
<keyword evidence="5" id="KW-1185">Reference proteome</keyword>
<dbReference type="Proteomes" id="UP001139502">
    <property type="component" value="Unassembled WGS sequence"/>
</dbReference>
<protein>
    <submittedName>
        <fullName evidence="4">Excalibur calcium-binding domain-containing protein</fullName>
    </submittedName>
</protein>
<keyword evidence="1" id="KW-0812">Transmembrane</keyword>
<feature type="transmembrane region" description="Helical" evidence="1">
    <location>
        <begin position="202"/>
        <end position="223"/>
    </location>
</feature>
<evidence type="ECO:0000259" key="3">
    <source>
        <dbReference type="SMART" id="SM00894"/>
    </source>
</evidence>
<evidence type="ECO:0000256" key="2">
    <source>
        <dbReference type="SAM" id="SignalP"/>
    </source>
</evidence>
<comment type="caution">
    <text evidence="4">The sequence shown here is derived from an EMBL/GenBank/DDBJ whole genome shotgun (WGS) entry which is preliminary data.</text>
</comment>
<dbReference type="EMBL" id="JANAFB010000004">
    <property type="protein sequence ID" value="MCP3424961.1"/>
    <property type="molecule type" value="Genomic_DNA"/>
</dbReference>
<proteinExistence type="predicted"/>
<keyword evidence="2" id="KW-0732">Signal</keyword>
<accession>A0A9X2KKE3</accession>
<reference evidence="4" key="1">
    <citation type="submission" date="2022-06" db="EMBL/GenBank/DDBJ databases">
        <title>Rothia sp. isolated from sandalwood seedling.</title>
        <authorList>
            <person name="Tuikhar N."/>
            <person name="Kirdat K."/>
            <person name="Thorat V."/>
            <person name="Swetha P."/>
            <person name="Padma S."/>
            <person name="Sundararaj R."/>
            <person name="Yadav A."/>
        </authorList>
    </citation>
    <scope>NUCLEOTIDE SEQUENCE</scope>
    <source>
        <strain evidence="4">AR01</strain>
    </source>
</reference>
<keyword evidence="1" id="KW-0472">Membrane</keyword>
<evidence type="ECO:0000313" key="5">
    <source>
        <dbReference type="Proteomes" id="UP001139502"/>
    </source>
</evidence>
<feature type="domain" description="Excalibur calcium-binding" evidence="3">
    <location>
        <begin position="30"/>
        <end position="66"/>
    </location>
</feature>
<keyword evidence="1" id="KW-1133">Transmembrane helix</keyword>
<feature type="chain" id="PRO_5040896983" evidence="2">
    <location>
        <begin position="27"/>
        <end position="228"/>
    </location>
</feature>
<dbReference type="InterPro" id="IPR008613">
    <property type="entry name" value="Excalibur_Ca-bd_domain"/>
</dbReference>
<dbReference type="AlphaFoldDB" id="A0A9X2KKE3"/>
<organism evidence="4 5">
    <name type="scientific">Rothia santali</name>
    <dbReference type="NCBI Taxonomy" id="2949643"/>
    <lineage>
        <taxon>Bacteria</taxon>
        <taxon>Bacillati</taxon>
        <taxon>Actinomycetota</taxon>
        <taxon>Actinomycetes</taxon>
        <taxon>Micrococcales</taxon>
        <taxon>Micrococcaceae</taxon>
        <taxon>Rothia</taxon>
    </lineage>
</organism>
<gene>
    <name evidence="4" type="ORF">NBM05_02675</name>
</gene>
<evidence type="ECO:0000313" key="4">
    <source>
        <dbReference type="EMBL" id="MCP3424961.1"/>
    </source>
</evidence>
<evidence type="ECO:0000256" key="1">
    <source>
        <dbReference type="SAM" id="Phobius"/>
    </source>
</evidence>
<feature type="domain" description="Excalibur calcium-binding" evidence="3">
    <location>
        <begin position="103"/>
        <end position="139"/>
    </location>
</feature>
<dbReference type="RefSeq" id="WP_254164932.1">
    <property type="nucleotide sequence ID" value="NZ_JANAFB010000004.1"/>
</dbReference>
<dbReference type="SMART" id="SM00894">
    <property type="entry name" value="Excalibur"/>
    <property type="match status" value="2"/>
</dbReference>
<dbReference type="Pfam" id="PF05901">
    <property type="entry name" value="Excalibur"/>
    <property type="match status" value="2"/>
</dbReference>
<feature type="signal peptide" evidence="2">
    <location>
        <begin position="1"/>
        <end position="26"/>
    </location>
</feature>
<name>A0A9X2KKE3_9MICC</name>